<feature type="compositionally biased region" description="Basic and acidic residues" evidence="1">
    <location>
        <begin position="211"/>
        <end position="245"/>
    </location>
</feature>
<feature type="compositionally biased region" description="Basic and acidic residues" evidence="1">
    <location>
        <begin position="1"/>
        <end position="25"/>
    </location>
</feature>
<accession>A0A1J5QA80</accession>
<reference evidence="2" key="1">
    <citation type="submission" date="2016-10" db="EMBL/GenBank/DDBJ databases">
        <title>Sequence of Gallionella enrichment culture.</title>
        <authorList>
            <person name="Poehlein A."/>
            <person name="Muehling M."/>
            <person name="Daniel R."/>
        </authorList>
    </citation>
    <scope>NUCLEOTIDE SEQUENCE</scope>
</reference>
<organism evidence="2">
    <name type="scientific">mine drainage metagenome</name>
    <dbReference type="NCBI Taxonomy" id="410659"/>
    <lineage>
        <taxon>unclassified sequences</taxon>
        <taxon>metagenomes</taxon>
        <taxon>ecological metagenomes</taxon>
    </lineage>
</organism>
<evidence type="ECO:0000313" key="2">
    <source>
        <dbReference type="EMBL" id="OIQ76895.1"/>
    </source>
</evidence>
<dbReference type="AlphaFoldDB" id="A0A1J5QA80"/>
<feature type="region of interest" description="Disordered" evidence="1">
    <location>
        <begin position="1"/>
        <end position="31"/>
    </location>
</feature>
<sequence length="269" mass="28934">MPGDERRGVEVRTAEVPRREHRTAEQDPTLGVEVDADPVQRATVVHAAAARLGHPVGRDGPDPGLAGAGEQCRRRRGAAEKNGVERPERAHAVGVVEQSDELGGHERGVAPFPGHRRSGRGERRGTEPALEVHHGRNGPGEHGADDDLHAGHVHRRQREKPLGAPIGGAPDGVGGGLGGRVQRPGPEHDRATRTGRAGGVEDDGDVVGHLGARDRRGTSGGIRRGDRGSVPRERRVQEREQVERPARRHRCGDQQATHRSSLGRDVEWL</sequence>
<dbReference type="EMBL" id="MLJW01001745">
    <property type="protein sequence ID" value="OIQ76895.1"/>
    <property type="molecule type" value="Genomic_DNA"/>
</dbReference>
<protein>
    <submittedName>
        <fullName evidence="2">Uncharacterized protein</fullName>
    </submittedName>
</protein>
<proteinExistence type="predicted"/>
<evidence type="ECO:0000256" key="1">
    <source>
        <dbReference type="SAM" id="MobiDB-lite"/>
    </source>
</evidence>
<gene>
    <name evidence="2" type="ORF">GALL_414200</name>
</gene>
<feature type="compositionally biased region" description="Basic and acidic residues" evidence="1">
    <location>
        <begin position="77"/>
        <end position="91"/>
    </location>
</feature>
<comment type="caution">
    <text evidence="2">The sequence shown here is derived from an EMBL/GenBank/DDBJ whole genome shotgun (WGS) entry which is preliminary data.</text>
</comment>
<name>A0A1J5QA80_9ZZZZ</name>
<feature type="region of interest" description="Disordered" evidence="1">
    <location>
        <begin position="52"/>
        <end position="269"/>
    </location>
</feature>
<feature type="compositionally biased region" description="Basic and acidic residues" evidence="1">
    <location>
        <begin position="119"/>
        <end position="134"/>
    </location>
</feature>
<feature type="compositionally biased region" description="Gly residues" evidence="1">
    <location>
        <begin position="165"/>
        <end position="179"/>
    </location>
</feature>